<keyword evidence="1" id="KW-1133">Transmembrane helix</keyword>
<evidence type="ECO:0000313" key="2">
    <source>
        <dbReference type="EMBL" id="KAJ6247104.1"/>
    </source>
</evidence>
<evidence type="ECO:0000313" key="3">
    <source>
        <dbReference type="Proteomes" id="UP001150062"/>
    </source>
</evidence>
<name>A0ABQ8YR65_9EUKA</name>
<keyword evidence="1" id="KW-0812">Transmembrane</keyword>
<sequence length="283" mass="33064">MTNSTALETCTRRVSQIYIGPLTLIMFYIVYLLKLAIQRIKRKAKFGFFDVVTILYFLGVFLRFLYHLVRLVTGEEYKTIFLAYLSGTVIIMCNCYLTYFSIKMSNYVWINMKDFTEDKSFWSLSEKTFKIIFFCFNLGFLTVGMWVGIQLTSGLSDEDKYNQVINQGIIANAFIILTAIFWCSLGIHYYRKFLQMLKDLNNKTENVFTMIKISKTFLYSSTLLIVFLCISIIFAFLGVILESDPLQCIQFFGVECSLIVMTTYGHMLFLTYKKEKNEKEVDK</sequence>
<evidence type="ECO:0000256" key="1">
    <source>
        <dbReference type="SAM" id="Phobius"/>
    </source>
</evidence>
<feature type="transmembrane region" description="Helical" evidence="1">
    <location>
        <begin position="81"/>
        <end position="102"/>
    </location>
</feature>
<feature type="transmembrane region" description="Helical" evidence="1">
    <location>
        <begin position="17"/>
        <end position="36"/>
    </location>
</feature>
<keyword evidence="1" id="KW-0472">Membrane</keyword>
<feature type="transmembrane region" description="Helical" evidence="1">
    <location>
        <begin position="169"/>
        <end position="190"/>
    </location>
</feature>
<organism evidence="2 3">
    <name type="scientific">Anaeramoeba flamelloides</name>
    <dbReference type="NCBI Taxonomy" id="1746091"/>
    <lineage>
        <taxon>Eukaryota</taxon>
        <taxon>Metamonada</taxon>
        <taxon>Anaeramoebidae</taxon>
        <taxon>Anaeramoeba</taxon>
    </lineage>
</organism>
<reference evidence="2" key="1">
    <citation type="submission" date="2022-08" db="EMBL/GenBank/DDBJ databases">
        <title>Novel sulfate-reducing endosymbionts in the free-living metamonad Anaeramoeba.</title>
        <authorList>
            <person name="Jerlstrom-Hultqvist J."/>
            <person name="Cepicka I."/>
            <person name="Gallot-Lavallee L."/>
            <person name="Salas-Leiva D."/>
            <person name="Curtis B.A."/>
            <person name="Zahonova K."/>
            <person name="Pipaliya S."/>
            <person name="Dacks J."/>
            <person name="Roger A.J."/>
        </authorList>
    </citation>
    <scope>NUCLEOTIDE SEQUENCE</scope>
    <source>
        <strain evidence="2">Schooner1</strain>
    </source>
</reference>
<feature type="transmembrane region" description="Helical" evidence="1">
    <location>
        <begin position="249"/>
        <end position="270"/>
    </location>
</feature>
<dbReference type="Proteomes" id="UP001150062">
    <property type="component" value="Unassembled WGS sequence"/>
</dbReference>
<feature type="transmembrane region" description="Helical" evidence="1">
    <location>
        <begin position="129"/>
        <end position="149"/>
    </location>
</feature>
<feature type="transmembrane region" description="Helical" evidence="1">
    <location>
        <begin position="48"/>
        <end position="69"/>
    </location>
</feature>
<keyword evidence="3" id="KW-1185">Reference proteome</keyword>
<dbReference type="EMBL" id="JAOAOG010000127">
    <property type="protein sequence ID" value="KAJ6247104.1"/>
    <property type="molecule type" value="Genomic_DNA"/>
</dbReference>
<gene>
    <name evidence="2" type="ORF">M0813_18629</name>
</gene>
<accession>A0ABQ8YR65</accession>
<proteinExistence type="predicted"/>
<feature type="transmembrane region" description="Helical" evidence="1">
    <location>
        <begin position="217"/>
        <end position="237"/>
    </location>
</feature>
<protein>
    <submittedName>
        <fullName evidence="2">Uncharacterized protein</fullName>
    </submittedName>
</protein>
<comment type="caution">
    <text evidence="2">The sequence shown here is derived from an EMBL/GenBank/DDBJ whole genome shotgun (WGS) entry which is preliminary data.</text>
</comment>